<dbReference type="PANTHER" id="PTHR46494">
    <property type="entry name" value="CORA FAMILY METAL ION TRANSPORTER (EUROFUNG)"/>
    <property type="match status" value="1"/>
</dbReference>
<keyword evidence="4" id="KW-1003">Cell membrane</keyword>
<evidence type="ECO:0000256" key="1">
    <source>
        <dbReference type="ARBA" id="ARBA00004651"/>
    </source>
</evidence>
<gene>
    <name evidence="9" type="ORF">COU33_04065</name>
</gene>
<keyword evidence="6 8" id="KW-1133">Transmembrane helix</keyword>
<dbReference type="CDD" id="cd12822">
    <property type="entry name" value="TmCorA-like"/>
    <property type="match status" value="1"/>
</dbReference>
<keyword evidence="7 8" id="KW-0472">Membrane</keyword>
<evidence type="ECO:0000313" key="9">
    <source>
        <dbReference type="EMBL" id="PIT86281.1"/>
    </source>
</evidence>
<evidence type="ECO:0000256" key="5">
    <source>
        <dbReference type="ARBA" id="ARBA00022692"/>
    </source>
</evidence>
<evidence type="ECO:0008006" key="11">
    <source>
        <dbReference type="Google" id="ProtNLM"/>
    </source>
</evidence>
<evidence type="ECO:0000256" key="6">
    <source>
        <dbReference type="ARBA" id="ARBA00022989"/>
    </source>
</evidence>
<dbReference type="AlphaFoldDB" id="A0A2M6W0I0"/>
<reference evidence="10" key="1">
    <citation type="submission" date="2017-09" db="EMBL/GenBank/DDBJ databases">
        <title>Depth-based differentiation of microbial function through sediment-hosted aquifers and enrichment of novel symbionts in the deep terrestrial subsurface.</title>
        <authorList>
            <person name="Probst A.J."/>
            <person name="Ladd B."/>
            <person name="Jarett J.K."/>
            <person name="Geller-Mcgrath D.E."/>
            <person name="Sieber C.M.K."/>
            <person name="Emerson J.B."/>
            <person name="Anantharaman K."/>
            <person name="Thomas B.C."/>
            <person name="Malmstrom R."/>
            <person name="Stieglmeier M."/>
            <person name="Klingl A."/>
            <person name="Woyke T."/>
            <person name="Ryan C.M."/>
            <person name="Banfield J.F."/>
        </authorList>
    </citation>
    <scope>NUCLEOTIDE SEQUENCE [LARGE SCALE GENOMIC DNA]</scope>
</reference>
<dbReference type="GO" id="GO:0000287">
    <property type="term" value="F:magnesium ion binding"/>
    <property type="evidence" value="ECO:0007669"/>
    <property type="project" value="TreeGrafter"/>
</dbReference>
<dbReference type="GO" id="GO:0050897">
    <property type="term" value="F:cobalt ion binding"/>
    <property type="evidence" value="ECO:0007669"/>
    <property type="project" value="TreeGrafter"/>
</dbReference>
<dbReference type="GO" id="GO:0015087">
    <property type="term" value="F:cobalt ion transmembrane transporter activity"/>
    <property type="evidence" value="ECO:0007669"/>
    <property type="project" value="TreeGrafter"/>
</dbReference>
<dbReference type="InterPro" id="IPR045863">
    <property type="entry name" value="CorA_TM1_TM2"/>
</dbReference>
<dbReference type="GO" id="GO:0015095">
    <property type="term" value="F:magnesium ion transmembrane transporter activity"/>
    <property type="evidence" value="ECO:0007669"/>
    <property type="project" value="TreeGrafter"/>
</dbReference>
<evidence type="ECO:0000256" key="4">
    <source>
        <dbReference type="ARBA" id="ARBA00022475"/>
    </source>
</evidence>
<name>A0A2M6W0I0_9BACT</name>
<dbReference type="InterPro" id="IPR002523">
    <property type="entry name" value="MgTranspt_CorA/ZnTranspt_ZntB"/>
</dbReference>
<comment type="caution">
    <text evidence="9">The sequence shown here is derived from an EMBL/GenBank/DDBJ whole genome shotgun (WGS) entry which is preliminary data.</text>
</comment>
<accession>A0A2M6W0I0</accession>
<proteinExistence type="inferred from homology"/>
<evidence type="ECO:0000256" key="8">
    <source>
        <dbReference type="SAM" id="Phobius"/>
    </source>
</evidence>
<dbReference type="SUPFAM" id="SSF144083">
    <property type="entry name" value="Magnesium transport protein CorA, transmembrane region"/>
    <property type="match status" value="1"/>
</dbReference>
<feature type="transmembrane region" description="Helical" evidence="8">
    <location>
        <begin position="280"/>
        <end position="300"/>
    </location>
</feature>
<dbReference type="InterPro" id="IPR045861">
    <property type="entry name" value="CorA_cytoplasmic_dom"/>
</dbReference>
<evidence type="ECO:0000256" key="2">
    <source>
        <dbReference type="ARBA" id="ARBA00009765"/>
    </source>
</evidence>
<comment type="similarity">
    <text evidence="2">Belongs to the CorA metal ion transporter (MIT) (TC 1.A.35) family.</text>
</comment>
<comment type="subcellular location">
    <subcellularLocation>
        <location evidence="1">Cell membrane</location>
        <topology evidence="1">Multi-pass membrane protein</topology>
    </subcellularLocation>
</comment>
<dbReference type="PANTHER" id="PTHR46494:SF1">
    <property type="entry name" value="CORA FAMILY METAL ION TRANSPORTER (EUROFUNG)"/>
    <property type="match status" value="1"/>
</dbReference>
<keyword evidence="3" id="KW-0813">Transport</keyword>
<dbReference type="Gene3D" id="3.30.460.20">
    <property type="entry name" value="CorA soluble domain-like"/>
    <property type="match status" value="1"/>
</dbReference>
<sequence length="306" mass="35632">MAIKTLATGKLTWINIDAVDAEALEFLHKNHNFHHLDLEDVQGESQTPKIDTYKNYLFVVLQFPQWKPEEKSVVPHGLDIFIGEEYLITIQHSKSKELKNFFYRCMKNKSVQRDWMSQNSGYLLYKLLESLFKNTQPILNNIGKQLDMVERDIFEGEQDTQIVKKLAIHRRNILNFRRIIDPQRYLIANLSHTRKPFLNEETSLYFDNINDYLSKLWSIVDTYRDTVNGLHVTTESLINQRTNKVIGVLTTISVALLPFTVLSSIYGMNIVGLPYAQNPIGVWLMFLVLAVVVTITIVLMRRKTWL</sequence>
<dbReference type="Gene3D" id="1.20.58.340">
    <property type="entry name" value="Magnesium transport protein CorA, transmembrane region"/>
    <property type="match status" value="2"/>
</dbReference>
<keyword evidence="5 8" id="KW-0812">Transmembrane</keyword>
<dbReference type="GO" id="GO:0005886">
    <property type="term" value="C:plasma membrane"/>
    <property type="evidence" value="ECO:0007669"/>
    <property type="project" value="UniProtKB-SubCell"/>
</dbReference>
<dbReference type="SUPFAM" id="SSF143865">
    <property type="entry name" value="CorA soluble domain-like"/>
    <property type="match status" value="1"/>
</dbReference>
<evidence type="ECO:0000256" key="3">
    <source>
        <dbReference type="ARBA" id="ARBA00022448"/>
    </source>
</evidence>
<dbReference type="Proteomes" id="UP000229362">
    <property type="component" value="Unassembled WGS sequence"/>
</dbReference>
<organism evidence="9 10">
    <name type="scientific">Candidatus Magasanikbacteria bacterium CG10_big_fil_rev_8_21_14_0_10_43_6</name>
    <dbReference type="NCBI Taxonomy" id="1974650"/>
    <lineage>
        <taxon>Bacteria</taxon>
        <taxon>Candidatus Magasanikiibacteriota</taxon>
    </lineage>
</organism>
<feature type="transmembrane region" description="Helical" evidence="8">
    <location>
        <begin position="245"/>
        <end position="268"/>
    </location>
</feature>
<protein>
    <recommendedName>
        <fullName evidence="11">Magnesium transport protein CorA</fullName>
    </recommendedName>
</protein>
<dbReference type="Pfam" id="PF01544">
    <property type="entry name" value="CorA"/>
    <property type="match status" value="1"/>
</dbReference>
<evidence type="ECO:0000256" key="7">
    <source>
        <dbReference type="ARBA" id="ARBA00023136"/>
    </source>
</evidence>
<dbReference type="EMBL" id="PFBZ01000177">
    <property type="protein sequence ID" value="PIT86281.1"/>
    <property type="molecule type" value="Genomic_DNA"/>
</dbReference>
<evidence type="ECO:0000313" key="10">
    <source>
        <dbReference type="Proteomes" id="UP000229362"/>
    </source>
</evidence>